<evidence type="ECO:0000256" key="4">
    <source>
        <dbReference type="ARBA" id="ARBA00023136"/>
    </source>
</evidence>
<feature type="transmembrane region" description="Helical" evidence="6">
    <location>
        <begin position="22"/>
        <end position="43"/>
    </location>
</feature>
<dbReference type="PANTHER" id="PTHR11827">
    <property type="entry name" value="SOLUTE CARRIER FAMILY 12, CATION COTRANSPORTERS"/>
    <property type="match status" value="1"/>
</dbReference>
<proteinExistence type="predicted"/>
<comment type="caution">
    <text evidence="7">The sequence shown here is derived from an EMBL/GenBank/DDBJ whole genome shotgun (WGS) entry which is preliminary data.</text>
</comment>
<organism evidence="7 8">
    <name type="scientific">Crotalaria pallida</name>
    <name type="common">Smooth rattlebox</name>
    <name type="synonym">Crotalaria striata</name>
    <dbReference type="NCBI Taxonomy" id="3830"/>
    <lineage>
        <taxon>Eukaryota</taxon>
        <taxon>Viridiplantae</taxon>
        <taxon>Streptophyta</taxon>
        <taxon>Embryophyta</taxon>
        <taxon>Tracheophyta</taxon>
        <taxon>Spermatophyta</taxon>
        <taxon>Magnoliopsida</taxon>
        <taxon>eudicotyledons</taxon>
        <taxon>Gunneridae</taxon>
        <taxon>Pentapetalae</taxon>
        <taxon>rosids</taxon>
        <taxon>fabids</taxon>
        <taxon>Fabales</taxon>
        <taxon>Fabaceae</taxon>
        <taxon>Papilionoideae</taxon>
        <taxon>50 kb inversion clade</taxon>
        <taxon>genistoids sensu lato</taxon>
        <taxon>core genistoids</taxon>
        <taxon>Crotalarieae</taxon>
        <taxon>Crotalaria</taxon>
    </lineage>
</organism>
<comment type="subcellular location">
    <subcellularLocation>
        <location evidence="1">Membrane</location>
        <topology evidence="1">Multi-pass membrane protein</topology>
    </subcellularLocation>
</comment>
<gene>
    <name evidence="7" type="ORF">RIF29_08273</name>
</gene>
<dbReference type="GO" id="GO:0016020">
    <property type="term" value="C:membrane"/>
    <property type="evidence" value="ECO:0007669"/>
    <property type="project" value="UniProtKB-SubCell"/>
</dbReference>
<dbReference type="Proteomes" id="UP001372338">
    <property type="component" value="Unassembled WGS sequence"/>
</dbReference>
<keyword evidence="4 6" id="KW-0472">Membrane</keyword>
<evidence type="ECO:0000256" key="6">
    <source>
        <dbReference type="SAM" id="Phobius"/>
    </source>
</evidence>
<keyword evidence="3 6" id="KW-1133">Transmembrane helix</keyword>
<dbReference type="InterPro" id="IPR004842">
    <property type="entry name" value="SLC12A_fam"/>
</dbReference>
<evidence type="ECO:0000313" key="8">
    <source>
        <dbReference type="Proteomes" id="UP001372338"/>
    </source>
</evidence>
<dbReference type="AlphaFoldDB" id="A0AAN9J5K1"/>
<evidence type="ECO:0000256" key="1">
    <source>
        <dbReference type="ARBA" id="ARBA00004141"/>
    </source>
</evidence>
<evidence type="ECO:0000256" key="5">
    <source>
        <dbReference type="SAM" id="MobiDB-lite"/>
    </source>
</evidence>
<evidence type="ECO:0000313" key="7">
    <source>
        <dbReference type="EMBL" id="KAK7292492.1"/>
    </source>
</evidence>
<dbReference type="PANTHER" id="PTHR11827:SF100">
    <property type="entry name" value="CATION-CHLORIDE COTRANSPORTER 1"/>
    <property type="match status" value="1"/>
</dbReference>
<sequence>MQKTVQDCSLIISLGRALGPEVGVSIGLCFFLGNAVAGALYVLGAVETFLKAIPAAGIFKDLLDVLPSKSKVEDGGYSSDDGPEDAQSAVNDLTV</sequence>
<keyword evidence="8" id="KW-1185">Reference proteome</keyword>
<dbReference type="GO" id="GO:0015377">
    <property type="term" value="F:chloride:monoatomic cation symporter activity"/>
    <property type="evidence" value="ECO:0007669"/>
    <property type="project" value="InterPro"/>
</dbReference>
<accession>A0AAN9J5K1</accession>
<feature type="region of interest" description="Disordered" evidence="5">
    <location>
        <begin position="71"/>
        <end position="95"/>
    </location>
</feature>
<reference evidence="7 8" key="1">
    <citation type="submission" date="2024-01" db="EMBL/GenBank/DDBJ databases">
        <title>The genomes of 5 underutilized Papilionoideae crops provide insights into root nodulation and disease resistanc.</title>
        <authorList>
            <person name="Yuan L."/>
        </authorList>
    </citation>
    <scope>NUCLEOTIDE SEQUENCE [LARGE SCALE GENOMIC DNA]</scope>
    <source>
        <strain evidence="7">ZHUSHIDOU_FW_LH</strain>
        <tissue evidence="7">Leaf</tissue>
    </source>
</reference>
<evidence type="ECO:0000256" key="3">
    <source>
        <dbReference type="ARBA" id="ARBA00022989"/>
    </source>
</evidence>
<protein>
    <submittedName>
        <fullName evidence="7">Uncharacterized protein</fullName>
    </submittedName>
</protein>
<keyword evidence="2 6" id="KW-0812">Transmembrane</keyword>
<dbReference type="EMBL" id="JAYWIO010000001">
    <property type="protein sequence ID" value="KAK7292492.1"/>
    <property type="molecule type" value="Genomic_DNA"/>
</dbReference>
<name>A0AAN9J5K1_CROPI</name>
<evidence type="ECO:0000256" key="2">
    <source>
        <dbReference type="ARBA" id="ARBA00022692"/>
    </source>
</evidence>